<evidence type="ECO:0000256" key="6">
    <source>
        <dbReference type="ARBA" id="ARBA00022679"/>
    </source>
</evidence>
<proteinExistence type="inferred from homology"/>
<dbReference type="PROSITE" id="PS51304">
    <property type="entry name" value="GALECTIN"/>
    <property type="match status" value="1"/>
</dbReference>
<reference evidence="17" key="1">
    <citation type="journal article" date="2012" name="Nat. Biotechnol.">
        <title>Draft genome sequence of pigeonpea (Cajanus cajan), an orphan legume crop of resource-poor farmers.</title>
        <authorList>
            <person name="Varshney R.K."/>
            <person name="Chen W."/>
            <person name="Li Y."/>
            <person name="Bharti A.K."/>
            <person name="Saxena R.K."/>
            <person name="Schlueter J.A."/>
            <person name="Donoghue M.T."/>
            <person name="Azam S."/>
            <person name="Fan G."/>
            <person name="Whaley A.M."/>
            <person name="Farmer A.D."/>
            <person name="Sheridan J."/>
            <person name="Iwata A."/>
            <person name="Tuteja R."/>
            <person name="Penmetsa R.V."/>
            <person name="Wu W."/>
            <person name="Upadhyaya H.D."/>
            <person name="Yang S.P."/>
            <person name="Shah T."/>
            <person name="Saxena K.B."/>
            <person name="Michael T."/>
            <person name="McCombie W.R."/>
            <person name="Yang B."/>
            <person name="Zhang G."/>
            <person name="Yang H."/>
            <person name="Wang J."/>
            <person name="Spillane C."/>
            <person name="Cook D.R."/>
            <person name="May G.D."/>
            <person name="Xu X."/>
            <person name="Jackson S.A."/>
        </authorList>
    </citation>
    <scope>NUCLEOTIDE SEQUENCE [LARGE SCALE GENOMIC DNA]</scope>
</reference>
<evidence type="ECO:0000256" key="11">
    <source>
        <dbReference type="ARBA" id="ARBA00023136"/>
    </source>
</evidence>
<evidence type="ECO:0000256" key="14">
    <source>
        <dbReference type="ARBA" id="ARBA00059439"/>
    </source>
</evidence>
<dbReference type="UniPathway" id="UPA00378"/>
<dbReference type="Pfam" id="PF00337">
    <property type="entry name" value="Gal-bind_lectin"/>
    <property type="match status" value="1"/>
</dbReference>
<evidence type="ECO:0000256" key="13">
    <source>
        <dbReference type="ARBA" id="ARBA00023211"/>
    </source>
</evidence>
<dbReference type="OrthoDB" id="2139606at2759"/>
<evidence type="ECO:0000256" key="2">
    <source>
        <dbReference type="ARBA" id="ARBA00004323"/>
    </source>
</evidence>
<comment type="similarity">
    <text evidence="4">Belongs to the glycosyltransferase 31 family.</text>
</comment>
<dbReference type="Gramene" id="C.cajan_31003.t">
    <property type="protein sequence ID" value="C.cajan_31003.t"/>
    <property type="gene ID" value="C.cajan_31003"/>
</dbReference>
<dbReference type="GO" id="GO:0010405">
    <property type="term" value="P:arabinogalactan protein metabolic process"/>
    <property type="evidence" value="ECO:0007669"/>
    <property type="project" value="UniProtKB-ARBA"/>
</dbReference>
<accession>A0A151RRJ1</accession>
<keyword evidence="13" id="KW-0464">Manganese</keyword>
<keyword evidence="10" id="KW-0333">Golgi apparatus</keyword>
<dbReference type="PROSITE" id="PS51257">
    <property type="entry name" value="PROKAR_LIPOPROTEIN"/>
    <property type="match status" value="1"/>
</dbReference>
<evidence type="ECO:0000256" key="7">
    <source>
        <dbReference type="ARBA" id="ARBA00022692"/>
    </source>
</evidence>
<dbReference type="FunFam" id="2.60.120.200:FF:000147">
    <property type="entry name" value="Hydroxyproline O-galactosyltransferase GALT2"/>
    <property type="match status" value="1"/>
</dbReference>
<comment type="pathway">
    <text evidence="3">Protein modification; protein glycosylation.</text>
</comment>
<evidence type="ECO:0000256" key="4">
    <source>
        <dbReference type="ARBA" id="ARBA00008661"/>
    </source>
</evidence>
<dbReference type="Gene3D" id="3.90.550.50">
    <property type="match status" value="1"/>
</dbReference>
<feature type="compositionally biased region" description="Basic and acidic residues" evidence="15">
    <location>
        <begin position="96"/>
        <end position="115"/>
    </location>
</feature>
<evidence type="ECO:0000256" key="12">
    <source>
        <dbReference type="ARBA" id="ARBA00023180"/>
    </source>
</evidence>
<dbReference type="InterPro" id="IPR013320">
    <property type="entry name" value="ConA-like_dom_sf"/>
</dbReference>
<feature type="domain" description="Galectin" evidence="16">
    <location>
        <begin position="196"/>
        <end position="409"/>
    </location>
</feature>
<keyword evidence="9" id="KW-1133">Transmembrane helix</keyword>
<evidence type="ECO:0000256" key="3">
    <source>
        <dbReference type="ARBA" id="ARBA00004922"/>
    </source>
</evidence>
<comment type="subcellular location">
    <subcellularLocation>
        <location evidence="2">Golgi apparatus membrane</location>
        <topology evidence="2">Single-pass type II membrane protein</topology>
    </subcellularLocation>
</comment>
<dbReference type="FunFam" id="3.90.550.50:FF:000005">
    <property type="entry name" value="Hydroxyproline O-galactosyltransferase"/>
    <property type="match status" value="1"/>
</dbReference>
<evidence type="ECO:0000256" key="1">
    <source>
        <dbReference type="ARBA" id="ARBA00001936"/>
    </source>
</evidence>
<protein>
    <submittedName>
        <fullName evidence="17">Beta-1,3-galactosyltransferase 20</fullName>
    </submittedName>
</protein>
<evidence type="ECO:0000256" key="15">
    <source>
        <dbReference type="SAM" id="MobiDB-lite"/>
    </source>
</evidence>
<dbReference type="GO" id="GO:1990714">
    <property type="term" value="F:hydroxyproline O-galactosyltransferase activity"/>
    <property type="evidence" value="ECO:0007669"/>
    <property type="project" value="TreeGrafter"/>
</dbReference>
<evidence type="ECO:0000313" key="18">
    <source>
        <dbReference type="Proteomes" id="UP000075243"/>
    </source>
</evidence>
<keyword evidence="5" id="KW-0328">Glycosyltransferase</keyword>
<evidence type="ECO:0000256" key="10">
    <source>
        <dbReference type="ARBA" id="ARBA00023034"/>
    </source>
</evidence>
<dbReference type="SMART" id="SM00908">
    <property type="entry name" value="Gal-bind_lectin"/>
    <property type="match status" value="1"/>
</dbReference>
<keyword evidence="7" id="KW-0812">Transmembrane</keyword>
<gene>
    <name evidence="17" type="ORF">KK1_033298</name>
</gene>
<feature type="region of interest" description="Disordered" evidence="15">
    <location>
        <begin position="96"/>
        <end position="117"/>
    </location>
</feature>
<sequence length="688" mass="78776">MKRLKSEPPNSRRFRLSHFLFGVGVLYLVFISCNFSHFMKVVSSLSGDESYDGIGLDRVAAIGDTEDADLSKPFVSSVYKDVFQWRLVDNRDKDAPLRPYKEPMKEEDHGHESVKKNPQGYGRITGEILRYRNRTGDSSVFQRMADEAWTLGLKAWKDLDQVDDKEAVESSVIEGKAETCPSWISMSREDLLKGDGLMFLPCGLAAGSSITVVGTPHYAHKEYAPMLARKRKGDGLVLVSVSQFVIELQGLKSVEGEDPPKILHLNPRLRGDWSKSPVIEHNTCYRMHWGKAQRCDGLPSESSEEMLVDGYRRCEKWMRNDIVDSKESKTTSWFKRFIGRKQKPEMTWPFPFAEGRMFVLTLRAGVDGYHINVGGRHMTSFPYRTGFTLEDATGLVVKGDLDVHSVFSTSLPTSHQSFSPQRVLEMSETWKANALPKHAIRLFIGVLSASNHFAERMAVRKTWMQAAAVKSSDVVVRFFVALNPRKEVNAVLRKEAAYFGDIIILPFMDRYELVVLKTMAICEFGVQNVTAAYVMKCDDDTFVRVDTVLKEIEAVPRKKPLYMGNLNLLHRPLRNGKWAVTFEEWPEEVYPPYANGPAYIISRDIVTFIISQHKERRLRLFKMEDVSLGMWVERFNKTVAAVQYSHNWKFCQYGCMEGYFTAHYQSPRQMLCLWDKLSRGRARCCNFR</sequence>
<comment type="function">
    <text evidence="14">Possesses hydroxyproline O-galactosyltransferase activity. Transfers galactose from UDP-galactose to hydroxyproline residues in the arabinogalactan proteins (AGPs). Is specific for AGPs containing non-contiguous peptidyl hydroxyproline residues. Utilizes UDP-galactose solely as sugar donor. The addition of galactose onto the peptidyl hydroxyproline residues in AGP core proteins represents the first committed step in arabinogalactan polysaccharide addition. AGP glycans play essential roles in both vegetative and reproductive plant growth.</text>
</comment>
<dbReference type="PANTHER" id="PTHR11214:SF212">
    <property type="entry name" value="HYDROXYPROLINE O-GALACTOSYLTRANSFERASE GALT2"/>
    <property type="match status" value="1"/>
</dbReference>
<keyword evidence="12" id="KW-0325">Glycoprotein</keyword>
<evidence type="ECO:0000259" key="16">
    <source>
        <dbReference type="PROSITE" id="PS51304"/>
    </source>
</evidence>
<evidence type="ECO:0000313" key="17">
    <source>
        <dbReference type="EMBL" id="KYP45165.1"/>
    </source>
</evidence>
<dbReference type="Pfam" id="PF01762">
    <property type="entry name" value="Galactosyl_T"/>
    <property type="match status" value="1"/>
</dbReference>
<organism evidence="17 18">
    <name type="scientific">Cajanus cajan</name>
    <name type="common">Pigeon pea</name>
    <name type="synonym">Cajanus indicus</name>
    <dbReference type="NCBI Taxonomy" id="3821"/>
    <lineage>
        <taxon>Eukaryota</taxon>
        <taxon>Viridiplantae</taxon>
        <taxon>Streptophyta</taxon>
        <taxon>Embryophyta</taxon>
        <taxon>Tracheophyta</taxon>
        <taxon>Spermatophyta</taxon>
        <taxon>Magnoliopsida</taxon>
        <taxon>eudicotyledons</taxon>
        <taxon>Gunneridae</taxon>
        <taxon>Pentapetalae</taxon>
        <taxon>rosids</taxon>
        <taxon>fabids</taxon>
        <taxon>Fabales</taxon>
        <taxon>Fabaceae</taxon>
        <taxon>Papilionoideae</taxon>
        <taxon>50 kb inversion clade</taxon>
        <taxon>NPAAA clade</taxon>
        <taxon>indigoferoid/millettioid clade</taxon>
        <taxon>Phaseoleae</taxon>
        <taxon>Cajanus</taxon>
    </lineage>
</organism>
<dbReference type="GO" id="GO:0030246">
    <property type="term" value="F:carbohydrate binding"/>
    <property type="evidence" value="ECO:0007669"/>
    <property type="project" value="InterPro"/>
</dbReference>
<evidence type="ECO:0000256" key="9">
    <source>
        <dbReference type="ARBA" id="ARBA00022989"/>
    </source>
</evidence>
<dbReference type="OMA" id="PEVAWPF"/>
<dbReference type="STRING" id="3821.A0A151RRJ1"/>
<name>A0A151RRJ1_CAJCA</name>
<comment type="cofactor">
    <cofactor evidence="1">
        <name>Mn(2+)</name>
        <dbReference type="ChEBI" id="CHEBI:29035"/>
    </cofactor>
</comment>
<dbReference type="Gene3D" id="2.60.120.200">
    <property type="match status" value="2"/>
</dbReference>
<dbReference type="FunFam" id="2.60.120.200:FF:000071">
    <property type="entry name" value="Hydroxyproline O-galactosyltransferase GALT2"/>
    <property type="match status" value="1"/>
</dbReference>
<keyword evidence="8" id="KW-0735">Signal-anchor</keyword>
<evidence type="ECO:0000256" key="8">
    <source>
        <dbReference type="ARBA" id="ARBA00022968"/>
    </source>
</evidence>
<dbReference type="InterPro" id="IPR001079">
    <property type="entry name" value="Galectin_CRD"/>
</dbReference>
<dbReference type="PANTHER" id="PTHR11214">
    <property type="entry name" value="BETA-1,3-N-ACETYLGLUCOSAMINYLTRANSFERASE"/>
    <property type="match status" value="1"/>
</dbReference>
<dbReference type="CDD" id="cd00070">
    <property type="entry name" value="GLECT"/>
    <property type="match status" value="1"/>
</dbReference>
<dbReference type="AlphaFoldDB" id="A0A151RRJ1"/>
<dbReference type="GO" id="GO:0000139">
    <property type="term" value="C:Golgi membrane"/>
    <property type="evidence" value="ECO:0007669"/>
    <property type="project" value="UniProtKB-SubCell"/>
</dbReference>
<dbReference type="Proteomes" id="UP000075243">
    <property type="component" value="Unassembled WGS sequence"/>
</dbReference>
<evidence type="ECO:0000256" key="5">
    <source>
        <dbReference type="ARBA" id="ARBA00022676"/>
    </source>
</evidence>
<dbReference type="InterPro" id="IPR002659">
    <property type="entry name" value="Glyco_trans_31"/>
</dbReference>
<dbReference type="SUPFAM" id="SSF49899">
    <property type="entry name" value="Concanavalin A-like lectins/glucanases"/>
    <property type="match status" value="1"/>
</dbReference>
<keyword evidence="6" id="KW-0808">Transferase</keyword>
<dbReference type="EMBL" id="KQ483600">
    <property type="protein sequence ID" value="KYP45165.1"/>
    <property type="molecule type" value="Genomic_DNA"/>
</dbReference>
<keyword evidence="11" id="KW-0472">Membrane</keyword>
<keyword evidence="18" id="KW-1185">Reference proteome</keyword>